<feature type="transmembrane region" description="Helical" evidence="4">
    <location>
        <begin position="175"/>
        <end position="196"/>
    </location>
</feature>
<dbReference type="RefSeq" id="WP_253966308.1">
    <property type="nucleotide sequence ID" value="NZ_JAMFTH010000001.1"/>
</dbReference>
<name>A0A9X2KRM6_9GAMM</name>
<evidence type="ECO:0000256" key="4">
    <source>
        <dbReference type="SAM" id="Phobius"/>
    </source>
</evidence>
<dbReference type="PANTHER" id="PTHR23526">
    <property type="entry name" value="INTEGRAL MEMBRANE TRANSPORT PROTEIN-RELATED"/>
    <property type="match status" value="1"/>
</dbReference>
<dbReference type="InterPro" id="IPR052528">
    <property type="entry name" value="Sugar_transport-like"/>
</dbReference>
<feature type="transmembrane region" description="Helical" evidence="4">
    <location>
        <begin position="322"/>
        <end position="340"/>
    </location>
</feature>
<evidence type="ECO:0000313" key="5">
    <source>
        <dbReference type="EMBL" id="MCP8898016.1"/>
    </source>
</evidence>
<evidence type="ECO:0000256" key="1">
    <source>
        <dbReference type="ARBA" id="ARBA00022692"/>
    </source>
</evidence>
<reference evidence="5" key="1">
    <citation type="submission" date="2022-05" db="EMBL/GenBank/DDBJ databases">
        <authorList>
            <person name="Sun H.-N."/>
        </authorList>
    </citation>
    <scope>NUCLEOTIDE SEQUENCE</scope>
    <source>
        <strain evidence="5">HB14</strain>
    </source>
</reference>
<organism evidence="5 6">
    <name type="scientific">Gilvimarinus xylanilyticus</name>
    <dbReference type="NCBI Taxonomy" id="2944139"/>
    <lineage>
        <taxon>Bacteria</taxon>
        <taxon>Pseudomonadati</taxon>
        <taxon>Pseudomonadota</taxon>
        <taxon>Gammaproteobacteria</taxon>
        <taxon>Cellvibrionales</taxon>
        <taxon>Cellvibrionaceae</taxon>
        <taxon>Gilvimarinus</taxon>
    </lineage>
</organism>
<keyword evidence="2 4" id="KW-1133">Transmembrane helix</keyword>
<feature type="transmembrane region" description="Helical" evidence="4">
    <location>
        <begin position="387"/>
        <end position="408"/>
    </location>
</feature>
<proteinExistence type="predicted"/>
<dbReference type="GO" id="GO:0022857">
    <property type="term" value="F:transmembrane transporter activity"/>
    <property type="evidence" value="ECO:0007669"/>
    <property type="project" value="InterPro"/>
</dbReference>
<dbReference type="InterPro" id="IPR011701">
    <property type="entry name" value="MFS"/>
</dbReference>
<sequence length="441" mass="47546">MIESTAMSQLGENLYEKLINEEDARVCKAIDERACRQVPGNFFKLLLSYFCSKLGDALANPKIVLPWVMEVLQAPVYLLGFLVPIRESGSLLPQLLIASYVRRQPKRKWLWVMGSVVQAVCILAMAAVVWSLDGALAGWSIIALLVIFSLARGLCSVAAKDVLGKTIPKSQRGQVNGWSASVAGLVTVLLALGLMLSDWELSVWGCTLLLGGAGMMWLVAASVYARLKEYPGETAGGGNAITEALHRLSILKQDKPFRRFVITRSLLLCSALTAPYYVVLAQQQVGQSGQLLGLFLLASGLASLLSAPFWGRFADVSSRRVMMWAALLTAALGVGVFALYSFKSDWLGYSLVLPVFYFFLSVAHQGVRVGRKTYVVDLAEGNRRTDYVAVSNSVIGVVLLLLGVSGWIASALGVSWAILLLSLAGAAGALLARSLPETNAE</sequence>
<comment type="caution">
    <text evidence="5">The sequence shown here is derived from an EMBL/GenBank/DDBJ whole genome shotgun (WGS) entry which is preliminary data.</text>
</comment>
<accession>A0A9X2KRM6</accession>
<dbReference type="Pfam" id="PF07690">
    <property type="entry name" value="MFS_1"/>
    <property type="match status" value="1"/>
</dbReference>
<feature type="transmembrane region" description="Helical" evidence="4">
    <location>
        <begin position="346"/>
        <end position="367"/>
    </location>
</feature>
<evidence type="ECO:0000313" key="6">
    <source>
        <dbReference type="Proteomes" id="UP001139319"/>
    </source>
</evidence>
<evidence type="ECO:0000256" key="2">
    <source>
        <dbReference type="ARBA" id="ARBA00022989"/>
    </source>
</evidence>
<feature type="transmembrane region" description="Helical" evidence="4">
    <location>
        <begin position="202"/>
        <end position="225"/>
    </location>
</feature>
<feature type="transmembrane region" description="Helical" evidence="4">
    <location>
        <begin position="261"/>
        <end position="279"/>
    </location>
</feature>
<feature type="transmembrane region" description="Helical" evidence="4">
    <location>
        <begin position="136"/>
        <end position="155"/>
    </location>
</feature>
<feature type="transmembrane region" description="Helical" evidence="4">
    <location>
        <begin position="414"/>
        <end position="432"/>
    </location>
</feature>
<evidence type="ECO:0000256" key="3">
    <source>
        <dbReference type="ARBA" id="ARBA00023136"/>
    </source>
</evidence>
<dbReference type="CDD" id="cd06174">
    <property type="entry name" value="MFS"/>
    <property type="match status" value="1"/>
</dbReference>
<keyword evidence="6" id="KW-1185">Reference proteome</keyword>
<keyword evidence="1 4" id="KW-0812">Transmembrane</keyword>
<feature type="transmembrane region" description="Helical" evidence="4">
    <location>
        <begin position="109"/>
        <end position="130"/>
    </location>
</feature>
<dbReference type="AlphaFoldDB" id="A0A9X2KRM6"/>
<gene>
    <name evidence="5" type="ORF">M6D89_01740</name>
</gene>
<dbReference type="SUPFAM" id="SSF103473">
    <property type="entry name" value="MFS general substrate transporter"/>
    <property type="match status" value="1"/>
</dbReference>
<keyword evidence="3 4" id="KW-0472">Membrane</keyword>
<dbReference type="EMBL" id="JAMFTH010000001">
    <property type="protein sequence ID" value="MCP8898016.1"/>
    <property type="molecule type" value="Genomic_DNA"/>
</dbReference>
<dbReference type="Gene3D" id="1.20.1250.20">
    <property type="entry name" value="MFS general substrate transporter like domains"/>
    <property type="match status" value="2"/>
</dbReference>
<dbReference type="InterPro" id="IPR036259">
    <property type="entry name" value="MFS_trans_sf"/>
</dbReference>
<protein>
    <submittedName>
        <fullName evidence="5">MFS transporter</fullName>
    </submittedName>
</protein>
<dbReference type="Proteomes" id="UP001139319">
    <property type="component" value="Unassembled WGS sequence"/>
</dbReference>
<dbReference type="PANTHER" id="PTHR23526:SF4">
    <property type="entry name" value="INTEGRAL MEMBRANE TRANSPORT PROTEIN"/>
    <property type="match status" value="1"/>
</dbReference>
<feature type="transmembrane region" description="Helical" evidence="4">
    <location>
        <begin position="291"/>
        <end position="310"/>
    </location>
</feature>
<reference evidence="5" key="2">
    <citation type="submission" date="2023-01" db="EMBL/GenBank/DDBJ databases">
        <title>Gilvimarinus xylanilyticus HB14 isolated from Caulerpa lentillifera aquaculture base in Hainan, China.</title>
        <authorList>
            <person name="Zhang Y.-J."/>
        </authorList>
    </citation>
    <scope>NUCLEOTIDE SEQUENCE</scope>
    <source>
        <strain evidence="5">HB14</strain>
    </source>
</reference>